<feature type="signal peptide" evidence="1">
    <location>
        <begin position="1"/>
        <end position="19"/>
    </location>
</feature>
<proteinExistence type="predicted"/>
<feature type="chain" id="PRO_5045276325" evidence="1">
    <location>
        <begin position="20"/>
        <end position="195"/>
    </location>
</feature>
<gene>
    <name evidence="2" type="ORF">GCM10010946_10360</name>
</gene>
<dbReference type="RefSeq" id="WP_189355987.1">
    <property type="nucleotide sequence ID" value="NZ_BMYU01000002.1"/>
</dbReference>
<accession>A0ABQ2XVS3</accession>
<sequence length="195" mass="21066">MKKKIIPVFLALFSLSAAAAEPAYTCDTARGCTELQGPVFDLGRGATIRLPDGWRFYSYPTLPIPEMAGLREIRAVKNGMVIAVTPLPKLEDKTVSQTQLCESMAESGKQYVAKSLEKTVTPVPFSAGKVNGCYVAFTSANPGEKVFSVLKNRRHASVASFAIDHPKAIFSVSAVSETAPDDDYRAALDAIQHIQ</sequence>
<evidence type="ECO:0000313" key="2">
    <source>
        <dbReference type="EMBL" id="GGX34980.1"/>
    </source>
</evidence>
<organism evidence="2 3">
    <name type="scientific">Undibacterium squillarum</name>
    <dbReference type="NCBI Taxonomy" id="1131567"/>
    <lineage>
        <taxon>Bacteria</taxon>
        <taxon>Pseudomonadati</taxon>
        <taxon>Pseudomonadota</taxon>
        <taxon>Betaproteobacteria</taxon>
        <taxon>Burkholderiales</taxon>
        <taxon>Oxalobacteraceae</taxon>
        <taxon>Undibacterium</taxon>
    </lineage>
</organism>
<reference evidence="3" key="1">
    <citation type="journal article" date="2019" name="Int. J. Syst. Evol. Microbiol.">
        <title>The Global Catalogue of Microorganisms (GCM) 10K type strain sequencing project: providing services to taxonomists for standard genome sequencing and annotation.</title>
        <authorList>
            <consortium name="The Broad Institute Genomics Platform"/>
            <consortium name="The Broad Institute Genome Sequencing Center for Infectious Disease"/>
            <person name="Wu L."/>
            <person name="Ma J."/>
        </authorList>
    </citation>
    <scope>NUCLEOTIDE SEQUENCE [LARGE SCALE GENOMIC DNA]</scope>
    <source>
        <strain evidence="3">KCTC 23917</strain>
    </source>
</reference>
<dbReference type="Proteomes" id="UP000653343">
    <property type="component" value="Unassembled WGS sequence"/>
</dbReference>
<evidence type="ECO:0000256" key="1">
    <source>
        <dbReference type="SAM" id="SignalP"/>
    </source>
</evidence>
<name>A0ABQ2XVS3_9BURK</name>
<keyword evidence="3" id="KW-1185">Reference proteome</keyword>
<comment type="caution">
    <text evidence="2">The sequence shown here is derived from an EMBL/GenBank/DDBJ whole genome shotgun (WGS) entry which is preliminary data.</text>
</comment>
<protein>
    <submittedName>
        <fullName evidence="2">Uncharacterized protein</fullName>
    </submittedName>
</protein>
<evidence type="ECO:0000313" key="3">
    <source>
        <dbReference type="Proteomes" id="UP000653343"/>
    </source>
</evidence>
<keyword evidence="1" id="KW-0732">Signal</keyword>
<dbReference type="EMBL" id="BMYU01000002">
    <property type="protein sequence ID" value="GGX34980.1"/>
    <property type="molecule type" value="Genomic_DNA"/>
</dbReference>